<dbReference type="InterPro" id="IPR005995">
    <property type="entry name" value="Pgm_bpd_ind"/>
</dbReference>
<dbReference type="PANTHER" id="PTHR31637:SF0">
    <property type="entry name" value="2,3-BISPHOSPHOGLYCERATE-INDEPENDENT PHOSPHOGLYCERATE MUTASE"/>
    <property type="match status" value="1"/>
</dbReference>
<evidence type="ECO:0000256" key="5">
    <source>
        <dbReference type="ARBA" id="ARBA00008819"/>
    </source>
</evidence>
<keyword evidence="7" id="KW-0324">Glycolysis</keyword>
<dbReference type="RefSeq" id="WP_167700425.1">
    <property type="nucleotide sequence ID" value="NZ_CP118174.1"/>
</dbReference>
<feature type="binding site" evidence="13">
    <location>
        <position position="26"/>
    </location>
    <ligand>
        <name>Mn(2+)</name>
        <dbReference type="ChEBI" id="CHEBI:29035"/>
        <label>2</label>
    </ligand>
</feature>
<dbReference type="Proteomes" id="UP000711995">
    <property type="component" value="Unassembled WGS sequence"/>
</dbReference>
<dbReference type="Gene3D" id="3.40.1450.10">
    <property type="entry name" value="BPG-independent phosphoglycerate mutase, domain B"/>
    <property type="match status" value="1"/>
</dbReference>
<dbReference type="AlphaFoldDB" id="A0A968GAC1"/>
<dbReference type="Pfam" id="PF01676">
    <property type="entry name" value="Metalloenzyme"/>
    <property type="match status" value="1"/>
</dbReference>
<dbReference type="GO" id="GO:0005737">
    <property type="term" value="C:cytoplasm"/>
    <property type="evidence" value="ECO:0007669"/>
    <property type="project" value="InterPro"/>
</dbReference>
<dbReference type="SUPFAM" id="SSF53649">
    <property type="entry name" value="Alkaline phosphatase-like"/>
    <property type="match status" value="1"/>
</dbReference>
<evidence type="ECO:0000256" key="2">
    <source>
        <dbReference type="ARBA" id="ARBA00001936"/>
    </source>
</evidence>
<evidence type="ECO:0000313" key="16">
    <source>
        <dbReference type="EMBL" id="NIZ40837.1"/>
    </source>
</evidence>
<dbReference type="GO" id="GO:0006007">
    <property type="term" value="P:glucose catabolic process"/>
    <property type="evidence" value="ECO:0007669"/>
    <property type="project" value="InterPro"/>
</dbReference>
<feature type="binding site" evidence="13">
    <location>
        <position position="427"/>
    </location>
    <ligand>
        <name>Mn(2+)</name>
        <dbReference type="ChEBI" id="CHEBI:29035"/>
        <label>1</label>
    </ligand>
</feature>
<feature type="binding site" evidence="13">
    <location>
        <position position="464"/>
    </location>
    <ligand>
        <name>Mn(2+)</name>
        <dbReference type="ChEBI" id="CHEBI:29035"/>
        <label>2</label>
    </ligand>
</feature>
<feature type="domain" description="Metalloenzyme" evidence="14">
    <location>
        <begin position="19"/>
        <end position="535"/>
    </location>
</feature>
<feature type="binding site" evidence="13">
    <location>
        <position position="423"/>
    </location>
    <ligand>
        <name>Mn(2+)</name>
        <dbReference type="ChEBI" id="CHEBI:29035"/>
        <label>1</label>
    </ligand>
</feature>
<evidence type="ECO:0000313" key="17">
    <source>
        <dbReference type="Proteomes" id="UP000711995"/>
    </source>
</evidence>
<dbReference type="InterPro" id="IPR017850">
    <property type="entry name" value="Alkaline_phosphatase_core_sf"/>
</dbReference>
<evidence type="ECO:0000256" key="9">
    <source>
        <dbReference type="ARBA" id="ARBA00023235"/>
    </source>
</evidence>
<feature type="binding site" evidence="13">
    <location>
        <position position="465"/>
    </location>
    <ligand>
        <name>Mn(2+)</name>
        <dbReference type="ChEBI" id="CHEBI:29035"/>
        <label>2</label>
    </ligand>
</feature>
<comment type="catalytic activity">
    <reaction evidence="1">
        <text>(2R)-2-phosphoglycerate = (2R)-3-phosphoglycerate</text>
        <dbReference type="Rhea" id="RHEA:15901"/>
        <dbReference type="ChEBI" id="CHEBI:58272"/>
        <dbReference type="ChEBI" id="CHEBI:58289"/>
        <dbReference type="EC" id="5.4.2.12"/>
    </reaction>
</comment>
<keyword evidence="9 16" id="KW-0413">Isomerase</keyword>
<feature type="binding site" evidence="12">
    <location>
        <position position="201"/>
    </location>
    <ligand>
        <name>substrate</name>
    </ligand>
</feature>
<dbReference type="Gene3D" id="3.40.720.10">
    <property type="entry name" value="Alkaline Phosphatase, subunit A"/>
    <property type="match status" value="1"/>
</dbReference>
<comment type="cofactor">
    <cofactor evidence="2">
        <name>Mn(2+)</name>
        <dbReference type="ChEBI" id="CHEBI:29035"/>
    </cofactor>
</comment>
<dbReference type="SUPFAM" id="SSF64158">
    <property type="entry name" value="2,3-Bisphosphoglycerate-independent phosphoglycerate mutase, substrate-binding domain"/>
    <property type="match status" value="1"/>
</dbReference>
<dbReference type="GO" id="GO:0004619">
    <property type="term" value="F:phosphoglycerate mutase activity"/>
    <property type="evidence" value="ECO:0007669"/>
    <property type="project" value="UniProtKB-UniRule"/>
</dbReference>
<evidence type="ECO:0000256" key="13">
    <source>
        <dbReference type="PIRSR" id="PIRSR001492-3"/>
    </source>
</evidence>
<keyword evidence="8 13" id="KW-0464">Manganese</keyword>
<comment type="caution">
    <text evidence="16">The sequence shown here is derived from an EMBL/GenBank/DDBJ whole genome shotgun (WGS) entry which is preliminary data.</text>
</comment>
<name>A0A968GAC1_9SPIO</name>
<feature type="domain" description="BPG-independent PGAM N-terminal" evidence="15">
    <location>
        <begin position="97"/>
        <end position="316"/>
    </location>
</feature>
<evidence type="ECO:0000256" key="4">
    <source>
        <dbReference type="ARBA" id="ARBA00004798"/>
    </source>
</evidence>
<evidence type="ECO:0000256" key="1">
    <source>
        <dbReference type="ARBA" id="ARBA00000370"/>
    </source>
</evidence>
<feature type="active site" description="Phosphoserine intermediate" evidence="11">
    <location>
        <position position="77"/>
    </location>
</feature>
<dbReference type="EC" id="5.4.2.12" evidence="10"/>
<feature type="binding site" evidence="12">
    <location>
        <begin position="164"/>
        <end position="165"/>
    </location>
    <ligand>
        <name>substrate</name>
    </ligand>
</feature>
<dbReference type="PIRSF" id="PIRSF001492">
    <property type="entry name" value="IPGAM"/>
    <property type="match status" value="1"/>
</dbReference>
<dbReference type="InterPro" id="IPR036646">
    <property type="entry name" value="PGAM_B_sf"/>
</dbReference>
<evidence type="ECO:0000256" key="6">
    <source>
        <dbReference type="ARBA" id="ARBA00022723"/>
    </source>
</evidence>
<dbReference type="Pfam" id="PF06415">
    <property type="entry name" value="iPGM_N"/>
    <property type="match status" value="1"/>
</dbReference>
<accession>A0A968GAC1</accession>
<dbReference type="CDD" id="cd16010">
    <property type="entry name" value="iPGM"/>
    <property type="match status" value="1"/>
</dbReference>
<organism evidence="16 17">
    <name type="scientific">Entomospira entomophila</name>
    <dbReference type="NCBI Taxonomy" id="2719988"/>
    <lineage>
        <taxon>Bacteria</taxon>
        <taxon>Pseudomonadati</taxon>
        <taxon>Spirochaetota</taxon>
        <taxon>Spirochaetia</taxon>
        <taxon>Spirochaetales</taxon>
        <taxon>Spirochaetaceae</taxon>
        <taxon>Entomospira</taxon>
    </lineage>
</organism>
<dbReference type="FunFam" id="3.40.1450.10:FF:000002">
    <property type="entry name" value="2,3-bisphosphoglycerate-independent phosphoglycerate mutase"/>
    <property type="match status" value="1"/>
</dbReference>
<comment type="function">
    <text evidence="3">Catalyzes the interconversion of 2-phosphoglycerate and 3-phosphoglycerate.</text>
</comment>
<sequence>MKELETLKKLPSWKKRSGPVLFVVMDGVGYGKYKEGDAVANAVMETFAELSKSSPLVSLKAHGLAVGLPSDDDMGNSEVGHNAFGAGRIFAQGAKLVNQSLSDGSLFQGEAWKQAIATKGTLHFIGLLSDGGVHSNIAHLRAMLEQAKKDGVKKVRVHALLDGRDVPATSALEYFEPFEQFLADLNADGTFDAKIASGGGRMHMTMDRYNADWPMVERGWKAHVLGEGRQFSSAVEAIKTLREETQALDQDIPAFVIAESAKPIGTIEDGDAVILFNYRGDRALEITSAFESGSEFTHFDRVRVPKVFYAGMMEYDGDLHVPKNYLVSPPSIDRTLAEHLCQLGLKQFSISETQKFGHITYFFNGNKSGKFDEKLETYVEIKSDNVPFEQRPAMKCAEITDELLKVIESKEYDLIKVNFPNGDMVGHTGSYQAAVCSMEAMDLNIGRLKKAIETVGGIMILTADHGNADEMYEHKKDGSVQMENGKPKAKTSHTLNPVPFLIYDPTYQGEYELQLKEGLGISSVASTLLNLLGYEAPSYYDAPILQLKK</sequence>
<feature type="binding site" evidence="12">
    <location>
        <position position="208"/>
    </location>
    <ligand>
        <name>substrate</name>
    </ligand>
</feature>
<protein>
    <recommendedName>
        <fullName evidence="10">2,3-bisphosphoglycerate-independent phosphoglycerate mutase</fullName>
        <ecNumber evidence="10">5.4.2.12</ecNumber>
    </recommendedName>
</protein>
<proteinExistence type="inferred from homology"/>
<comment type="pathway">
    <text evidence="4">Carbohydrate degradation; glycolysis; pyruvate from D-glyceraldehyde 3-phosphate: step 3/5.</text>
</comment>
<comment type="similarity">
    <text evidence="5">Belongs to the BPG-independent phosphoglycerate mutase family.</text>
</comment>
<keyword evidence="6 13" id="KW-0479">Metal-binding</keyword>
<evidence type="ECO:0000256" key="3">
    <source>
        <dbReference type="ARBA" id="ARBA00002315"/>
    </source>
</evidence>
<dbReference type="InterPro" id="IPR011258">
    <property type="entry name" value="BPG-indep_PGM_N"/>
</dbReference>
<feature type="binding site" evidence="12">
    <location>
        <position position="355"/>
    </location>
    <ligand>
        <name>substrate</name>
    </ligand>
</feature>
<evidence type="ECO:0000256" key="8">
    <source>
        <dbReference type="ARBA" id="ARBA00023211"/>
    </source>
</evidence>
<feature type="binding site" evidence="12">
    <location>
        <position position="134"/>
    </location>
    <ligand>
        <name>substrate</name>
    </ligand>
</feature>
<evidence type="ECO:0000259" key="15">
    <source>
        <dbReference type="Pfam" id="PF06415"/>
    </source>
</evidence>
<feature type="binding site" evidence="12">
    <location>
        <begin position="279"/>
        <end position="282"/>
    </location>
    <ligand>
        <name>substrate</name>
    </ligand>
</feature>
<dbReference type="InterPro" id="IPR006124">
    <property type="entry name" value="Metalloenzyme"/>
</dbReference>
<reference evidence="16 17" key="1">
    <citation type="submission" date="2020-03" db="EMBL/GenBank/DDBJ databases">
        <title>Spirochaetal bacteria isolated from arthropods constitute a novel genus Entomospira genus novum within the order Spirochaetales.</title>
        <authorList>
            <person name="Grana-Miraglia L."/>
            <person name="Sikutova S."/>
            <person name="Fingerle V."/>
            <person name="Sing A."/>
            <person name="Castillo-Ramirez S."/>
            <person name="Margos G."/>
            <person name="Rudolf I."/>
        </authorList>
    </citation>
    <scope>NUCLEOTIDE SEQUENCE [LARGE SCALE GENOMIC DNA]</scope>
    <source>
        <strain evidence="16 17">BR193</strain>
    </source>
</reference>
<evidence type="ECO:0000256" key="10">
    <source>
        <dbReference type="NCBIfam" id="TIGR01307"/>
    </source>
</evidence>
<evidence type="ECO:0000259" key="14">
    <source>
        <dbReference type="Pfam" id="PF01676"/>
    </source>
</evidence>
<dbReference type="GO" id="GO:0030145">
    <property type="term" value="F:manganese ion binding"/>
    <property type="evidence" value="ECO:0007669"/>
    <property type="project" value="InterPro"/>
</dbReference>
<evidence type="ECO:0000256" key="7">
    <source>
        <dbReference type="ARBA" id="ARBA00023152"/>
    </source>
</evidence>
<dbReference type="PANTHER" id="PTHR31637">
    <property type="entry name" value="2,3-BISPHOSPHOGLYCERATE-INDEPENDENT PHOSPHOGLYCERATE MUTASE"/>
    <property type="match status" value="1"/>
</dbReference>
<evidence type="ECO:0000256" key="11">
    <source>
        <dbReference type="PIRSR" id="PIRSR001492-1"/>
    </source>
</evidence>
<keyword evidence="17" id="KW-1185">Reference proteome</keyword>
<feature type="binding site" evidence="13">
    <location>
        <position position="493"/>
    </location>
    <ligand>
        <name>Mn(2+)</name>
        <dbReference type="ChEBI" id="CHEBI:29035"/>
        <label>1</label>
    </ligand>
</feature>
<dbReference type="EMBL" id="JAATLJ010000001">
    <property type="protein sequence ID" value="NIZ40837.1"/>
    <property type="molecule type" value="Genomic_DNA"/>
</dbReference>
<dbReference type="NCBIfam" id="TIGR01307">
    <property type="entry name" value="pgm_bpd_ind"/>
    <property type="match status" value="1"/>
</dbReference>
<gene>
    <name evidence="16" type="ORF">HCT14_04875</name>
</gene>
<dbReference type="GO" id="GO:0006096">
    <property type="term" value="P:glycolytic process"/>
    <property type="evidence" value="ECO:0007669"/>
    <property type="project" value="UniProtKB-UniRule"/>
</dbReference>
<feature type="binding site" evidence="13">
    <location>
        <position position="77"/>
    </location>
    <ligand>
        <name>Mn(2+)</name>
        <dbReference type="ChEBI" id="CHEBI:29035"/>
        <label>2</label>
    </ligand>
</feature>
<evidence type="ECO:0000256" key="12">
    <source>
        <dbReference type="PIRSR" id="PIRSR001492-2"/>
    </source>
</evidence>